<dbReference type="SUPFAM" id="SSF53474">
    <property type="entry name" value="alpha/beta-Hydrolases"/>
    <property type="match status" value="1"/>
</dbReference>
<keyword evidence="3" id="KW-0378">Hydrolase</keyword>
<feature type="domain" description="Serine aminopeptidase S33" evidence="2">
    <location>
        <begin position="54"/>
        <end position="163"/>
    </location>
</feature>
<reference evidence="3" key="1">
    <citation type="journal article" date="2020" name="mSystems">
        <title>Genome- and Community-Level Interaction Insights into Carbon Utilization and Element Cycling Functions of Hydrothermarchaeota in Hydrothermal Sediment.</title>
        <authorList>
            <person name="Zhou Z."/>
            <person name="Liu Y."/>
            <person name="Xu W."/>
            <person name="Pan J."/>
            <person name="Luo Z.H."/>
            <person name="Li M."/>
        </authorList>
    </citation>
    <scope>NUCLEOTIDE SEQUENCE [LARGE SCALE GENOMIC DNA]</scope>
    <source>
        <strain evidence="3">SpSt-735</strain>
    </source>
</reference>
<feature type="transmembrane region" description="Helical" evidence="1">
    <location>
        <begin position="366"/>
        <end position="384"/>
    </location>
</feature>
<gene>
    <name evidence="3" type="ORF">ENV17_08725</name>
</gene>
<feature type="transmembrane region" description="Helical" evidence="1">
    <location>
        <begin position="396"/>
        <end position="418"/>
    </location>
</feature>
<dbReference type="Pfam" id="PF12146">
    <property type="entry name" value="Hydrolase_4"/>
    <property type="match status" value="1"/>
</dbReference>
<evidence type="ECO:0000256" key="1">
    <source>
        <dbReference type="SAM" id="Phobius"/>
    </source>
</evidence>
<protein>
    <submittedName>
        <fullName evidence="3">Alpha/beta fold hydrolase</fullName>
    </submittedName>
</protein>
<dbReference type="AlphaFoldDB" id="A0A7C4FG98"/>
<keyword evidence="1" id="KW-0472">Membrane</keyword>
<dbReference type="PANTHER" id="PTHR43194">
    <property type="entry name" value="HYDROLASE ALPHA/BETA FOLD FAMILY"/>
    <property type="match status" value="1"/>
</dbReference>
<keyword evidence="1" id="KW-0812">Transmembrane</keyword>
<dbReference type="GO" id="GO:0016787">
    <property type="term" value="F:hydrolase activity"/>
    <property type="evidence" value="ECO:0007669"/>
    <property type="project" value="UniProtKB-KW"/>
</dbReference>
<dbReference type="PANTHER" id="PTHR43194:SF2">
    <property type="entry name" value="PEROXISOMAL MEMBRANE PROTEIN LPX1"/>
    <property type="match status" value="1"/>
</dbReference>
<sequence>MDRRTQIAATLLLLYALTTAGLAALDYDVAVREGYARSEGAELRYVEWAPRSGAARGAVVLYHGFGGSSEMMGWLGAEFARNGYRAVAYDNRGHGKSSSRLNHSSAALLADLEALRSGLELGSGVLVLVGHSMGGMAVQSLAESDVPVQALVVLASRPRQTAPAPRSLLVLAGLDEIFSPRGLDLGALQGWEVFISPWDDHLTVLYSPGVIQVVLEWVLGGDPRNLSSERLALALARSAAALALLALIPAYTASRIGQPPRGGGWSRLLVASSLSSTAAPLLYPALVLITSAPVAAYVLAVLYAQSIGVLAVSWRRLGRVKELAQGFTPRVLASSLLTACLAYALAHEALQPFMNVELSVHRAGTAALLFALLFVPVLVFEVYARTQLLATSWAQAFTRALALRSLGFAAAWLATLAALGGGGFAGYLLIVTMVSLLLLLPIDAAATSWLSRPSTPVGGALWVSLLLSALLAPVTPLT</sequence>
<feature type="transmembrane region" description="Helical" evidence="1">
    <location>
        <begin position="231"/>
        <end position="253"/>
    </location>
</feature>
<accession>A0A7C4FG98</accession>
<dbReference type="InterPro" id="IPR029058">
    <property type="entry name" value="AB_hydrolase_fold"/>
</dbReference>
<feature type="transmembrane region" description="Helical" evidence="1">
    <location>
        <begin position="457"/>
        <end position="475"/>
    </location>
</feature>
<evidence type="ECO:0000313" key="3">
    <source>
        <dbReference type="EMBL" id="HGI44452.1"/>
    </source>
</evidence>
<comment type="caution">
    <text evidence="3">The sequence shown here is derived from an EMBL/GenBank/DDBJ whole genome shotgun (WGS) entry which is preliminary data.</text>
</comment>
<organism evidence="3">
    <name type="scientific">Thermofilum pendens</name>
    <dbReference type="NCBI Taxonomy" id="2269"/>
    <lineage>
        <taxon>Archaea</taxon>
        <taxon>Thermoproteota</taxon>
        <taxon>Thermoprotei</taxon>
        <taxon>Thermofilales</taxon>
        <taxon>Thermofilaceae</taxon>
        <taxon>Thermofilum</taxon>
    </lineage>
</organism>
<feature type="transmembrane region" description="Helical" evidence="1">
    <location>
        <begin position="424"/>
        <end position="445"/>
    </location>
</feature>
<evidence type="ECO:0000259" key="2">
    <source>
        <dbReference type="Pfam" id="PF12146"/>
    </source>
</evidence>
<feature type="transmembrane region" description="Helical" evidence="1">
    <location>
        <begin position="327"/>
        <end position="346"/>
    </location>
</feature>
<keyword evidence="1" id="KW-1133">Transmembrane helix</keyword>
<dbReference type="Gene3D" id="3.40.50.1820">
    <property type="entry name" value="alpha/beta hydrolase"/>
    <property type="match status" value="1"/>
</dbReference>
<dbReference type="InterPro" id="IPR050228">
    <property type="entry name" value="Carboxylesterase_BioH"/>
</dbReference>
<proteinExistence type="predicted"/>
<dbReference type="InterPro" id="IPR022742">
    <property type="entry name" value="Hydrolase_4"/>
</dbReference>
<dbReference type="EMBL" id="DTFI01000261">
    <property type="protein sequence ID" value="HGI44452.1"/>
    <property type="molecule type" value="Genomic_DNA"/>
</dbReference>
<name>A0A7C4FG98_THEPE</name>